<name>A0ABW0IHB9_9BACT</name>
<evidence type="ECO:0000313" key="2">
    <source>
        <dbReference type="Proteomes" id="UP001596106"/>
    </source>
</evidence>
<dbReference type="EMBL" id="JBHSMA010000016">
    <property type="protein sequence ID" value="MFC5412904.1"/>
    <property type="molecule type" value="Genomic_DNA"/>
</dbReference>
<sequence>MWVPTFSDYNPTKALELSFDFNAAICSVVVCQEGQKELRFINSLYAKVADQGRSLVETLAHRILATYSGHSKKEVFLYGDAYGESKSAGSNETFFDQVRSVLKRAGWKVYDRILKTNPEHVDKFNLIDKLLIELDERFPRIRINQNTCKALIISIQNSPILPTFAKDRLAIPFTRS</sequence>
<protein>
    <recommendedName>
        <fullName evidence="3">DUF3800 domain-containing protein</fullName>
    </recommendedName>
</protein>
<gene>
    <name evidence="1" type="ORF">ACFPMF_26505</name>
</gene>
<evidence type="ECO:0008006" key="3">
    <source>
        <dbReference type="Google" id="ProtNLM"/>
    </source>
</evidence>
<organism evidence="1 2">
    <name type="scientific">Larkinella bovis</name>
    <dbReference type="NCBI Taxonomy" id="683041"/>
    <lineage>
        <taxon>Bacteria</taxon>
        <taxon>Pseudomonadati</taxon>
        <taxon>Bacteroidota</taxon>
        <taxon>Cytophagia</taxon>
        <taxon>Cytophagales</taxon>
        <taxon>Spirosomataceae</taxon>
        <taxon>Larkinella</taxon>
    </lineage>
</organism>
<reference evidence="2" key="1">
    <citation type="journal article" date="2019" name="Int. J. Syst. Evol. Microbiol.">
        <title>The Global Catalogue of Microorganisms (GCM) 10K type strain sequencing project: providing services to taxonomists for standard genome sequencing and annotation.</title>
        <authorList>
            <consortium name="The Broad Institute Genomics Platform"/>
            <consortium name="The Broad Institute Genome Sequencing Center for Infectious Disease"/>
            <person name="Wu L."/>
            <person name="Ma J."/>
        </authorList>
    </citation>
    <scope>NUCLEOTIDE SEQUENCE [LARGE SCALE GENOMIC DNA]</scope>
    <source>
        <strain evidence="2">CCUG 55250</strain>
    </source>
</reference>
<comment type="caution">
    <text evidence="1">The sequence shown here is derived from an EMBL/GenBank/DDBJ whole genome shotgun (WGS) entry which is preliminary data.</text>
</comment>
<accession>A0ABW0IHB9</accession>
<dbReference type="RefSeq" id="WP_379850892.1">
    <property type="nucleotide sequence ID" value="NZ_JBHSMA010000016.1"/>
</dbReference>
<proteinExistence type="predicted"/>
<evidence type="ECO:0000313" key="1">
    <source>
        <dbReference type="EMBL" id="MFC5412904.1"/>
    </source>
</evidence>
<keyword evidence="2" id="KW-1185">Reference proteome</keyword>
<dbReference type="Proteomes" id="UP001596106">
    <property type="component" value="Unassembled WGS sequence"/>
</dbReference>